<feature type="region of interest" description="Disordered" evidence="2">
    <location>
        <begin position="1"/>
        <end position="59"/>
    </location>
</feature>
<comment type="similarity">
    <text evidence="1">Belongs to the FAM221 family.</text>
</comment>
<feature type="compositionally biased region" description="Polar residues" evidence="2">
    <location>
        <begin position="325"/>
        <end position="335"/>
    </location>
</feature>
<dbReference type="PANTHER" id="PTHR31214">
    <property type="entry name" value="PROTEIN FAM221A-RELATED"/>
    <property type="match status" value="1"/>
</dbReference>
<gene>
    <name evidence="3" type="ORF">RRG08_043297</name>
</gene>
<reference evidence="3" key="1">
    <citation type="journal article" date="2023" name="G3 (Bethesda)">
        <title>A reference genome for the long-term kleptoplast-retaining sea slug Elysia crispata morphotype clarki.</title>
        <authorList>
            <person name="Eastman K.E."/>
            <person name="Pendleton A.L."/>
            <person name="Shaikh M.A."/>
            <person name="Suttiyut T."/>
            <person name="Ogas R."/>
            <person name="Tomko P."/>
            <person name="Gavelis G."/>
            <person name="Widhalm J.R."/>
            <person name="Wisecaver J.H."/>
        </authorList>
    </citation>
    <scope>NUCLEOTIDE SEQUENCE</scope>
    <source>
        <strain evidence="3">ECLA1</strain>
    </source>
</reference>
<dbReference type="Proteomes" id="UP001283361">
    <property type="component" value="Unassembled WGS sequence"/>
</dbReference>
<comment type="caution">
    <text evidence="3">The sequence shown here is derived from an EMBL/GenBank/DDBJ whole genome shotgun (WGS) entry which is preliminary data.</text>
</comment>
<dbReference type="PANTHER" id="PTHR31214:SF3">
    <property type="entry name" value="PROTEIN FAM221B"/>
    <property type="match status" value="1"/>
</dbReference>
<sequence>MKKGNHGGQRDSEQAIKGKSPSPSSSSTARPAGRTGASTSGATNPKKAVGSSSGIRASGKAIVPKEQGMMQKLERAAANNPIKKVDGMYVPEGYKMRVVKPAEKYDVVSFAKAMNDDFAPKLKELFDTETAAAIEAHKTGVYVGWRCPEFQHDCQRVFYTSRCFCDHVLSDHAQYHALSVKVPCKVPGCTCKAYQWIPNRPEDIGEFWLPKRPGFDAAAWRAKCRCKHTNNFHDPNRPMRCKMKGCSCGGFNSDFLCAACDRHWEDHQTFFDSEKSRREQGLPVGTNWLPFAEMPDLRNIALSGNETDDRQYLALKQFDAIPSNAITGNDQPVQFGNSRGGGGSGPASSKSGFRPVYD</sequence>
<dbReference type="AlphaFoldDB" id="A0AAE0XY05"/>
<evidence type="ECO:0000256" key="2">
    <source>
        <dbReference type="SAM" id="MobiDB-lite"/>
    </source>
</evidence>
<feature type="region of interest" description="Disordered" evidence="2">
    <location>
        <begin position="325"/>
        <end position="358"/>
    </location>
</feature>
<proteinExistence type="inferred from homology"/>
<organism evidence="3 4">
    <name type="scientific">Elysia crispata</name>
    <name type="common">lettuce slug</name>
    <dbReference type="NCBI Taxonomy" id="231223"/>
    <lineage>
        <taxon>Eukaryota</taxon>
        <taxon>Metazoa</taxon>
        <taxon>Spiralia</taxon>
        <taxon>Lophotrochozoa</taxon>
        <taxon>Mollusca</taxon>
        <taxon>Gastropoda</taxon>
        <taxon>Heterobranchia</taxon>
        <taxon>Euthyneura</taxon>
        <taxon>Panpulmonata</taxon>
        <taxon>Sacoglossa</taxon>
        <taxon>Placobranchoidea</taxon>
        <taxon>Plakobranchidae</taxon>
        <taxon>Elysia</taxon>
    </lineage>
</organism>
<protein>
    <recommendedName>
        <fullName evidence="5">Protein FAM221B</fullName>
    </recommendedName>
</protein>
<dbReference type="InterPro" id="IPR026755">
    <property type="entry name" value="Fam221a/b"/>
</dbReference>
<dbReference type="Pfam" id="PF14753">
    <property type="entry name" value="FAM221"/>
    <property type="match status" value="2"/>
</dbReference>
<evidence type="ECO:0008006" key="5">
    <source>
        <dbReference type="Google" id="ProtNLM"/>
    </source>
</evidence>
<evidence type="ECO:0000256" key="1">
    <source>
        <dbReference type="ARBA" id="ARBA00011026"/>
    </source>
</evidence>
<evidence type="ECO:0000313" key="4">
    <source>
        <dbReference type="Proteomes" id="UP001283361"/>
    </source>
</evidence>
<accession>A0AAE0XY05</accession>
<evidence type="ECO:0000313" key="3">
    <source>
        <dbReference type="EMBL" id="KAK3724300.1"/>
    </source>
</evidence>
<name>A0AAE0XY05_9GAST</name>
<dbReference type="EMBL" id="JAWDGP010007346">
    <property type="protein sequence ID" value="KAK3724300.1"/>
    <property type="molecule type" value="Genomic_DNA"/>
</dbReference>
<keyword evidence="4" id="KW-1185">Reference proteome</keyword>